<dbReference type="InterPro" id="IPR018155">
    <property type="entry name" value="Hyaluronidase"/>
</dbReference>
<dbReference type="EC" id="3.2.1.35" evidence="8"/>
<feature type="disulfide bond" evidence="7">
    <location>
        <begin position="355"/>
        <end position="366"/>
    </location>
</feature>
<dbReference type="PANTHER" id="PTHR11769">
    <property type="entry name" value="HYALURONIDASE"/>
    <property type="match status" value="1"/>
</dbReference>
<feature type="disulfide bond" evidence="7">
    <location>
        <begin position="395"/>
        <end position="404"/>
    </location>
</feature>
<feature type="disulfide bond" evidence="7">
    <location>
        <begin position="360"/>
        <end position="393"/>
    </location>
</feature>
<keyword evidence="2 8" id="KW-0378">Hydrolase</keyword>
<dbReference type="InterPro" id="IPR017853">
    <property type="entry name" value="GH"/>
</dbReference>
<evidence type="ECO:0000256" key="1">
    <source>
        <dbReference type="ARBA" id="ARBA00008871"/>
    </source>
</evidence>
<proteinExistence type="inferred from homology"/>
<organism evidence="10 11">
    <name type="scientific">Crassostrea virginica</name>
    <name type="common">Eastern oyster</name>
    <dbReference type="NCBI Taxonomy" id="6565"/>
    <lineage>
        <taxon>Eukaryota</taxon>
        <taxon>Metazoa</taxon>
        <taxon>Spiralia</taxon>
        <taxon>Lophotrochozoa</taxon>
        <taxon>Mollusca</taxon>
        <taxon>Bivalvia</taxon>
        <taxon>Autobranchia</taxon>
        <taxon>Pteriomorphia</taxon>
        <taxon>Ostreida</taxon>
        <taxon>Ostreoidea</taxon>
        <taxon>Ostreidae</taxon>
        <taxon>Crassostrea</taxon>
    </lineage>
</organism>
<evidence type="ECO:0000256" key="6">
    <source>
        <dbReference type="PIRSR" id="PIRSR038193-1"/>
    </source>
</evidence>
<dbReference type="GO" id="GO:0005975">
    <property type="term" value="P:carbohydrate metabolic process"/>
    <property type="evidence" value="ECO:0007669"/>
    <property type="project" value="UniProtKB-UniRule"/>
</dbReference>
<dbReference type="Gene3D" id="3.20.20.70">
    <property type="entry name" value="Aldolase class I"/>
    <property type="match status" value="1"/>
</dbReference>
<evidence type="ECO:0000256" key="5">
    <source>
        <dbReference type="PIRNR" id="PIRNR038193"/>
    </source>
</evidence>
<keyword evidence="9" id="KW-0472">Membrane</keyword>
<protein>
    <recommendedName>
        <fullName evidence="8">Hyaluronidase</fullName>
        <ecNumber evidence="8">3.2.1.35</ecNumber>
    </recommendedName>
</protein>
<gene>
    <name evidence="11" type="primary">LOC111134231</name>
</gene>
<comment type="similarity">
    <text evidence="1 5 8">Belongs to the glycosyl hydrolase 56 family.</text>
</comment>
<dbReference type="Pfam" id="PF01630">
    <property type="entry name" value="Glyco_hydro_56"/>
    <property type="match status" value="1"/>
</dbReference>
<evidence type="ECO:0000256" key="7">
    <source>
        <dbReference type="PIRSR" id="PIRSR038193-3"/>
    </source>
</evidence>
<dbReference type="PANTHER" id="PTHR11769:SF35">
    <property type="entry name" value="HYALURONIDASE"/>
    <property type="match status" value="1"/>
</dbReference>
<dbReference type="InterPro" id="IPR013785">
    <property type="entry name" value="Aldolase_TIM"/>
</dbReference>
<dbReference type="KEGG" id="cvn:111134231"/>
<dbReference type="Proteomes" id="UP000694844">
    <property type="component" value="Chromosome 5"/>
</dbReference>
<dbReference type="AlphaFoldDB" id="A0A8B8EGN6"/>
<evidence type="ECO:0000256" key="9">
    <source>
        <dbReference type="SAM" id="Phobius"/>
    </source>
</evidence>
<name>A0A8B8EGN6_CRAVI</name>
<feature type="disulfide bond" evidence="7">
    <location>
        <begin position="42"/>
        <end position="330"/>
    </location>
</feature>
<keyword evidence="9" id="KW-1133">Transmembrane helix</keyword>
<reference evidence="11" key="1">
    <citation type="submission" date="2025-08" db="UniProtKB">
        <authorList>
            <consortium name="RefSeq"/>
        </authorList>
    </citation>
    <scope>IDENTIFICATION</scope>
    <source>
        <tissue evidence="11">Whole sample</tissue>
    </source>
</reference>
<keyword evidence="3 7" id="KW-1015">Disulfide bond</keyword>
<dbReference type="OrthoDB" id="5796153at2759"/>
<keyword evidence="4 8" id="KW-0326">Glycosidase</keyword>
<dbReference type="RefSeq" id="XP_022338806.1">
    <property type="nucleotide sequence ID" value="XM_022483098.1"/>
</dbReference>
<keyword evidence="9" id="KW-0812">Transmembrane</keyword>
<dbReference type="GO" id="GO:0004415">
    <property type="term" value="F:hyalurononglucosaminidase activity"/>
    <property type="evidence" value="ECO:0007669"/>
    <property type="project" value="UniProtKB-UniRule"/>
</dbReference>
<keyword evidence="10" id="KW-1185">Reference proteome</keyword>
<dbReference type="FunFam" id="3.20.20.70:FF:000065">
    <property type="entry name" value="Hyaluronidase"/>
    <property type="match status" value="1"/>
</dbReference>
<evidence type="ECO:0000313" key="11">
    <source>
        <dbReference type="RefSeq" id="XP_022338806.1"/>
    </source>
</evidence>
<sequence>MTNMYETLVISVVYISFLLLLYRRSETRPAFVATWNAPSDVCSKKYKIDFELKSFRIAENENASFRGKDVVLFYEPLPGLYPKYLSNGTALNGGIPQRVPIEHHVQKIANDLSHLVPAKNFAGKGVIDWESWRPIFQRNTFEPDKLVYINESRKLAKTLYPNWNSSMIDKMAKTMFEESARELMVNTLKIVQDLRPRGEWGFYGFPRCFNYKIDEDECQKDTIELNDQLHWLFRVSTSLFPSIYLSSKFPSSTSRQKRVQGILNETLRVHSLYSTPRTPMYSYTTYRYTDSNKFYLKEDLINTIGQSFDAGMDGVMLWDSSKNFESRQECESLQNYIQSTLGPLVKSITDFAEKCSTVNCNGHGKCVRNSWMETSGLQMLISRNVYNFENYKCRCYEAWKGVHCNERG</sequence>
<accession>A0A8B8EGN6</accession>
<feature type="transmembrane region" description="Helical" evidence="9">
    <location>
        <begin position="6"/>
        <end position="22"/>
    </location>
</feature>
<dbReference type="SUPFAM" id="SSF51445">
    <property type="entry name" value="(Trans)glycosidases"/>
    <property type="match status" value="1"/>
</dbReference>
<evidence type="ECO:0000256" key="8">
    <source>
        <dbReference type="RuleBase" id="RU610713"/>
    </source>
</evidence>
<evidence type="ECO:0000256" key="4">
    <source>
        <dbReference type="ARBA" id="ARBA00023295"/>
    </source>
</evidence>
<comment type="catalytic activity">
    <reaction evidence="8">
        <text>Random hydrolysis of (1-&gt;4)-linkages between N-acetyl-beta-D-glucosamine and D-glucuronate residues in hyaluronate.</text>
        <dbReference type="EC" id="3.2.1.35"/>
    </reaction>
</comment>
<dbReference type="PIRSF" id="PIRSF038193">
    <property type="entry name" value="Hyaluronidase"/>
    <property type="match status" value="1"/>
</dbReference>
<feature type="active site" description="Proton donor" evidence="6">
    <location>
        <position position="130"/>
    </location>
</feature>
<evidence type="ECO:0000256" key="3">
    <source>
        <dbReference type="ARBA" id="ARBA00023157"/>
    </source>
</evidence>
<dbReference type="GeneID" id="111134231"/>
<feature type="disulfide bond" evidence="7">
    <location>
        <begin position="208"/>
        <end position="218"/>
    </location>
</feature>
<evidence type="ECO:0000313" key="10">
    <source>
        <dbReference type="Proteomes" id="UP000694844"/>
    </source>
</evidence>
<evidence type="ECO:0000256" key="2">
    <source>
        <dbReference type="ARBA" id="ARBA00022801"/>
    </source>
</evidence>
<dbReference type="PRINTS" id="PR00846">
    <property type="entry name" value="GLHYDRLASE56"/>
</dbReference>
<dbReference type="GO" id="GO:0030214">
    <property type="term" value="P:hyaluronan catabolic process"/>
    <property type="evidence" value="ECO:0007669"/>
    <property type="project" value="TreeGrafter"/>
</dbReference>